<protein>
    <submittedName>
        <fullName evidence="2">Bifunctional DNA primase/polymerase-like protein</fullName>
    </submittedName>
</protein>
<dbReference type="EMBL" id="VLLF01000005">
    <property type="protein sequence ID" value="TWI87049.1"/>
    <property type="molecule type" value="Genomic_DNA"/>
</dbReference>
<comment type="caution">
    <text evidence="2">The sequence shown here is derived from an EMBL/GenBank/DDBJ whole genome shotgun (WGS) entry which is preliminary data.</text>
</comment>
<sequence length="199" mass="21578">MNSTINVDRPETSVPDRPRRSLAGLSFETNGVTECAQDEVAAFESRLLAAALDYADQGKHVFPCRPNKRPFTVNGFKAATAEASQIKAWWAQFPQALIGIATGTISDLIVLDVDMKNGNGFLELERLGLGHWLLAGRHVNTPSGGAHIWFEQADQTTRNSAGKIAPNVDVRGDGGYVIAPPSRPELNKPGYEFLFEGDA</sequence>
<proteinExistence type="predicted"/>
<reference evidence="2 3" key="1">
    <citation type="submission" date="2019-07" db="EMBL/GenBank/DDBJ databases">
        <title>Genomic Encyclopedia of Archaeal and Bacterial Type Strains, Phase II (KMG-II): from individual species to whole genera.</title>
        <authorList>
            <person name="Goeker M."/>
        </authorList>
    </citation>
    <scope>NUCLEOTIDE SEQUENCE [LARGE SCALE GENOMIC DNA]</scope>
    <source>
        <strain evidence="2 3">ATCC BAA-252</strain>
    </source>
</reference>
<name>A0A562T0J1_9HYPH</name>
<dbReference type="Proteomes" id="UP000320593">
    <property type="component" value="Unassembled WGS sequence"/>
</dbReference>
<dbReference type="RefSeq" id="WP_145343344.1">
    <property type="nucleotide sequence ID" value="NZ_SMLY01000030.1"/>
</dbReference>
<dbReference type="OrthoDB" id="7874140at2"/>
<evidence type="ECO:0000313" key="2">
    <source>
        <dbReference type="EMBL" id="TWI87049.1"/>
    </source>
</evidence>
<evidence type="ECO:0000313" key="3">
    <source>
        <dbReference type="Proteomes" id="UP000320593"/>
    </source>
</evidence>
<gene>
    <name evidence="2" type="ORF">JM93_02286</name>
</gene>
<dbReference type="CDD" id="cd04859">
    <property type="entry name" value="Prim_Pol"/>
    <property type="match status" value="1"/>
</dbReference>
<dbReference type="InterPro" id="IPR015330">
    <property type="entry name" value="DNA_primase/pol_bifunc_N"/>
</dbReference>
<keyword evidence="3" id="KW-1185">Reference proteome</keyword>
<accession>A0A562T0J1</accession>
<dbReference type="Pfam" id="PF09250">
    <property type="entry name" value="Prim-Pol"/>
    <property type="match status" value="1"/>
</dbReference>
<feature type="domain" description="DNA primase/polymerase bifunctional N-terminal" evidence="1">
    <location>
        <begin position="51"/>
        <end position="194"/>
    </location>
</feature>
<dbReference type="AlphaFoldDB" id="A0A562T0J1"/>
<evidence type="ECO:0000259" key="1">
    <source>
        <dbReference type="SMART" id="SM00943"/>
    </source>
</evidence>
<dbReference type="SUPFAM" id="SSF56747">
    <property type="entry name" value="Prim-pol domain"/>
    <property type="match status" value="1"/>
</dbReference>
<dbReference type="SMART" id="SM00943">
    <property type="entry name" value="Prim-Pol"/>
    <property type="match status" value="1"/>
</dbReference>
<organism evidence="2 3">
    <name type="scientific">Roseibium hamelinense</name>
    <dbReference type="NCBI Taxonomy" id="150831"/>
    <lineage>
        <taxon>Bacteria</taxon>
        <taxon>Pseudomonadati</taxon>
        <taxon>Pseudomonadota</taxon>
        <taxon>Alphaproteobacteria</taxon>
        <taxon>Hyphomicrobiales</taxon>
        <taxon>Stappiaceae</taxon>
        <taxon>Roseibium</taxon>
    </lineage>
</organism>